<dbReference type="AlphaFoldDB" id="A0A6N8FWH2"/>
<dbReference type="InterPro" id="IPR011990">
    <property type="entry name" value="TPR-like_helical_dom_sf"/>
</dbReference>
<keyword evidence="1" id="KW-0677">Repeat</keyword>
<evidence type="ECO:0000313" key="5">
    <source>
        <dbReference type="EMBL" id="MUL37478.1"/>
    </source>
</evidence>
<protein>
    <submittedName>
        <fullName evidence="5">Uncharacterized protein</fullName>
    </submittedName>
</protein>
<keyword evidence="4" id="KW-0732">Signal</keyword>
<comment type="caution">
    <text evidence="5">The sequence shown here is derived from an EMBL/GenBank/DDBJ whole genome shotgun (WGS) entry which is preliminary data.</text>
</comment>
<keyword evidence="6" id="KW-1185">Reference proteome</keyword>
<sequence length="306" mass="33982">MRKQWFSAVQHTFTALASTTLVTLSLGFNPTLAQDPFRATNPRQIGDNTEAAFKAIFEQGNYQAAVNYLNQAEASEPNEPLAYAMRASLAYTLHNDLNAFNNYGKRTLETGRQLINQDPLRGNLYAAVGHFLQGAAALVGEGTVRGTPRALSELRQVYSYLDQAEAVAPNDPELNLLRGYMDLMLAVNLPFSSPQEAIDRLVKFAGPRYLADRGLAIGYRDLDQYTQALTYVERALQATPDNPELYYLKAQILAEQGNKQNNPSALKAAVENFDRAIAKKDQLPSSLVEQIERERSRTFQRVSSAS</sequence>
<dbReference type="RefSeq" id="WP_105220540.1">
    <property type="nucleotide sequence ID" value="NZ_CAWNSU010000060.1"/>
</dbReference>
<feature type="signal peptide" evidence="4">
    <location>
        <begin position="1"/>
        <end position="33"/>
    </location>
</feature>
<evidence type="ECO:0000313" key="6">
    <source>
        <dbReference type="Proteomes" id="UP000441797"/>
    </source>
</evidence>
<evidence type="ECO:0000256" key="3">
    <source>
        <dbReference type="PROSITE-ProRule" id="PRU00339"/>
    </source>
</evidence>
<evidence type="ECO:0000256" key="4">
    <source>
        <dbReference type="SAM" id="SignalP"/>
    </source>
</evidence>
<evidence type="ECO:0000256" key="2">
    <source>
        <dbReference type="ARBA" id="ARBA00022803"/>
    </source>
</evidence>
<proteinExistence type="predicted"/>
<gene>
    <name evidence="5" type="ORF">BWI75_14350</name>
</gene>
<dbReference type="PANTHER" id="PTHR44943:SF8">
    <property type="entry name" value="TPR REPEAT-CONTAINING PROTEIN MJ0263"/>
    <property type="match status" value="1"/>
</dbReference>
<dbReference type="PROSITE" id="PS50005">
    <property type="entry name" value="TPR"/>
    <property type="match status" value="1"/>
</dbReference>
<keyword evidence="2 3" id="KW-0802">TPR repeat</keyword>
<dbReference type="SUPFAM" id="SSF48452">
    <property type="entry name" value="TPR-like"/>
    <property type="match status" value="1"/>
</dbReference>
<feature type="repeat" description="TPR" evidence="3">
    <location>
        <begin position="209"/>
        <end position="242"/>
    </location>
</feature>
<dbReference type="InterPro" id="IPR048173">
    <property type="entry name" value="Sll0314-like"/>
</dbReference>
<dbReference type="PANTHER" id="PTHR44943">
    <property type="entry name" value="CELLULOSE SYNTHASE OPERON PROTEIN C"/>
    <property type="match status" value="1"/>
</dbReference>
<dbReference type="NCBIfam" id="NF041522">
    <property type="entry name" value="TPR_sll0314"/>
    <property type="match status" value="1"/>
</dbReference>
<dbReference type="Gene3D" id="1.25.40.10">
    <property type="entry name" value="Tetratricopeptide repeat domain"/>
    <property type="match status" value="2"/>
</dbReference>
<organism evidence="5 6">
    <name type="scientific">Gloeocapsopsis dulcis AAB1 = 1H9</name>
    <dbReference type="NCBI Taxonomy" id="1433147"/>
    <lineage>
        <taxon>Bacteria</taxon>
        <taxon>Bacillati</taxon>
        <taxon>Cyanobacteriota</taxon>
        <taxon>Cyanophyceae</taxon>
        <taxon>Oscillatoriophycideae</taxon>
        <taxon>Chroococcales</taxon>
        <taxon>Chroococcaceae</taxon>
        <taxon>Gloeocapsopsis</taxon>
        <taxon>Gloeocapsopsis dulcis</taxon>
    </lineage>
</organism>
<accession>A0A6N8FWH2</accession>
<reference evidence="5 6" key="1">
    <citation type="journal article" date="2019" name="Front. Microbiol.">
        <title>Genomic Features for Desiccation Tolerance and Sugar Biosynthesis in the Extremophile Gloeocapsopsis sp. UTEX B3054.</title>
        <authorList>
            <person name="Urrejola C."/>
            <person name="Alcorta J."/>
            <person name="Salas L."/>
            <person name="Vasquez M."/>
            <person name="Polz M.F."/>
            <person name="Vicuna R."/>
            <person name="Diez B."/>
        </authorList>
    </citation>
    <scope>NUCLEOTIDE SEQUENCE [LARGE SCALE GENOMIC DNA]</scope>
    <source>
        <strain evidence="5 6">1H9</strain>
    </source>
</reference>
<dbReference type="EMBL" id="NAPY01000022">
    <property type="protein sequence ID" value="MUL37478.1"/>
    <property type="molecule type" value="Genomic_DNA"/>
</dbReference>
<name>A0A6N8FWH2_9CHRO</name>
<dbReference type="Pfam" id="PF13432">
    <property type="entry name" value="TPR_16"/>
    <property type="match status" value="2"/>
</dbReference>
<dbReference type="Proteomes" id="UP000441797">
    <property type="component" value="Unassembled WGS sequence"/>
</dbReference>
<evidence type="ECO:0000256" key="1">
    <source>
        <dbReference type="ARBA" id="ARBA00022737"/>
    </source>
</evidence>
<dbReference type="OrthoDB" id="505056at2"/>
<dbReference type="InterPro" id="IPR019734">
    <property type="entry name" value="TPR_rpt"/>
</dbReference>
<feature type="chain" id="PRO_5026792065" evidence="4">
    <location>
        <begin position="34"/>
        <end position="306"/>
    </location>
</feature>
<dbReference type="InterPro" id="IPR051685">
    <property type="entry name" value="Ycf3/AcsC/BcsC/TPR_MFPF"/>
</dbReference>